<feature type="domain" description="Protein SirB1 N-terminal" evidence="2">
    <location>
        <begin position="133"/>
        <end position="212"/>
    </location>
</feature>
<comment type="caution">
    <text evidence="3">The sequence shown here is derived from an EMBL/GenBank/DDBJ whole genome shotgun (WGS) entry which is preliminary data.</text>
</comment>
<evidence type="ECO:0000313" key="3">
    <source>
        <dbReference type="EMBL" id="KAK8516938.1"/>
    </source>
</evidence>
<evidence type="ECO:0000313" key="4">
    <source>
        <dbReference type="Proteomes" id="UP001472677"/>
    </source>
</evidence>
<protein>
    <recommendedName>
        <fullName evidence="2">Protein SirB1 N-terminal domain-containing protein</fullName>
    </recommendedName>
</protein>
<reference evidence="3 4" key="1">
    <citation type="journal article" date="2024" name="G3 (Bethesda)">
        <title>Genome assembly of Hibiscus sabdariffa L. provides insights into metabolisms of medicinal natural products.</title>
        <authorList>
            <person name="Kim T."/>
        </authorList>
    </citation>
    <scope>NUCLEOTIDE SEQUENCE [LARGE SCALE GENOMIC DNA]</scope>
    <source>
        <strain evidence="3">TK-2024</strain>
        <tissue evidence="3">Old leaves</tissue>
    </source>
</reference>
<feature type="compositionally biased region" description="Low complexity" evidence="1">
    <location>
        <begin position="1"/>
        <end position="12"/>
    </location>
</feature>
<dbReference type="PANTHER" id="PTHR31350:SF29">
    <property type="entry name" value="PROTEIN SIRB1 N-TERMINAL DOMAIN-CONTAINING PROTEIN"/>
    <property type="match status" value="1"/>
</dbReference>
<name>A0ABR2CDR2_9ROSI</name>
<dbReference type="PANTHER" id="PTHR31350">
    <property type="entry name" value="SI:DKEY-261L7.2"/>
    <property type="match status" value="1"/>
</dbReference>
<accession>A0ABR2CDR2</accession>
<evidence type="ECO:0000256" key="1">
    <source>
        <dbReference type="SAM" id="MobiDB-lite"/>
    </source>
</evidence>
<sequence length="448" mass="50887">MGSSSSITSPSILNPFPPQFSRIHPPSSLPTPSSPPCHRRFVRRGLSLPLAASSTDFNFALHDALESSGIDTSHAREARKGFVSQIEGLSDIERETSISINRGVDLGKTALYIAAEDDSLISHSSVPLPVDAFLERLDDLSMGYCSHYNSSCRSSREKFLESIEKYLYVRKGFRRSMAENRAEPRALYLHSVLTHRSGSALMLSIIHSEILKMFRMWGLLDFDVEIFFPRDHDGLPRAYDKQKSKESDQPHIMTVQMLLEEVMLILLLLRFLTFLYIKSYLSEVEEKLVLSNLKAVFWPFQHDPAGSLFLRAADAANCVDSAYQLASAKAARHRLERGVWTSVRFGDMRRALSACERLILLKNDPKEMRDYSILLYHCGLYDQSLKYLKLYQDEKSSSAQRLSTDSISILEEAAVEKLLARLNLIAMEEGWSQPFYVRNFLGNNSEPW</sequence>
<keyword evidence="4" id="KW-1185">Reference proteome</keyword>
<gene>
    <name evidence="3" type="ORF">V6N12_032138</name>
</gene>
<organism evidence="3 4">
    <name type="scientific">Hibiscus sabdariffa</name>
    <name type="common">roselle</name>
    <dbReference type="NCBI Taxonomy" id="183260"/>
    <lineage>
        <taxon>Eukaryota</taxon>
        <taxon>Viridiplantae</taxon>
        <taxon>Streptophyta</taxon>
        <taxon>Embryophyta</taxon>
        <taxon>Tracheophyta</taxon>
        <taxon>Spermatophyta</taxon>
        <taxon>Magnoliopsida</taxon>
        <taxon>eudicotyledons</taxon>
        <taxon>Gunneridae</taxon>
        <taxon>Pentapetalae</taxon>
        <taxon>rosids</taxon>
        <taxon>malvids</taxon>
        <taxon>Malvales</taxon>
        <taxon>Malvaceae</taxon>
        <taxon>Malvoideae</taxon>
        <taxon>Hibiscus</taxon>
    </lineage>
</organism>
<dbReference type="Proteomes" id="UP001472677">
    <property type="component" value="Unassembled WGS sequence"/>
</dbReference>
<dbReference type="EMBL" id="JBBPBM010000056">
    <property type="protein sequence ID" value="KAK8516938.1"/>
    <property type="molecule type" value="Genomic_DNA"/>
</dbReference>
<dbReference type="Pfam" id="PF13369">
    <property type="entry name" value="Transglut_core2"/>
    <property type="match status" value="1"/>
</dbReference>
<evidence type="ECO:0000259" key="2">
    <source>
        <dbReference type="Pfam" id="PF13369"/>
    </source>
</evidence>
<dbReference type="InterPro" id="IPR032698">
    <property type="entry name" value="SirB1_N"/>
</dbReference>
<proteinExistence type="predicted"/>
<feature type="region of interest" description="Disordered" evidence="1">
    <location>
        <begin position="1"/>
        <end position="36"/>
    </location>
</feature>